<evidence type="ECO:0000313" key="2">
    <source>
        <dbReference type="EMBL" id="MPM64123.1"/>
    </source>
</evidence>
<sequence length="138" mass="15124">MAGRILVNALEGFKHHVKLANARKFLFAAFGAGDALFFDIISHLLMAPAVGMHIKAVGMGIVLNQLVRAKPRLATFAVHKRVVKIHNVPGSHPDLGIHENGSVHTHIIRAFLNEFSPPCLFYIILELHTQRTIIPGVG</sequence>
<keyword evidence="1" id="KW-0812">Transmembrane</keyword>
<proteinExistence type="predicted"/>
<name>A0A645BLJ4_9ZZZZ</name>
<reference evidence="2" key="1">
    <citation type="submission" date="2019-08" db="EMBL/GenBank/DDBJ databases">
        <authorList>
            <person name="Kucharzyk K."/>
            <person name="Murdoch R.W."/>
            <person name="Higgins S."/>
            <person name="Loffler F."/>
        </authorList>
    </citation>
    <scope>NUCLEOTIDE SEQUENCE</scope>
</reference>
<organism evidence="2">
    <name type="scientific">bioreactor metagenome</name>
    <dbReference type="NCBI Taxonomy" id="1076179"/>
    <lineage>
        <taxon>unclassified sequences</taxon>
        <taxon>metagenomes</taxon>
        <taxon>ecological metagenomes</taxon>
    </lineage>
</organism>
<protein>
    <submittedName>
        <fullName evidence="2">Uncharacterized protein</fullName>
    </submittedName>
</protein>
<keyword evidence="1" id="KW-0472">Membrane</keyword>
<evidence type="ECO:0000256" key="1">
    <source>
        <dbReference type="SAM" id="Phobius"/>
    </source>
</evidence>
<accession>A0A645BLJ4</accession>
<dbReference type="EMBL" id="VSSQ01019782">
    <property type="protein sequence ID" value="MPM64123.1"/>
    <property type="molecule type" value="Genomic_DNA"/>
</dbReference>
<dbReference type="AlphaFoldDB" id="A0A645BLJ4"/>
<gene>
    <name evidence="2" type="ORF">SDC9_111009</name>
</gene>
<feature type="transmembrane region" description="Helical" evidence="1">
    <location>
        <begin position="25"/>
        <end position="45"/>
    </location>
</feature>
<keyword evidence="1" id="KW-1133">Transmembrane helix</keyword>
<comment type="caution">
    <text evidence="2">The sequence shown here is derived from an EMBL/GenBank/DDBJ whole genome shotgun (WGS) entry which is preliminary data.</text>
</comment>